<comment type="caution">
    <text evidence="4">The sequence shown here is derived from an EMBL/GenBank/DDBJ whole genome shotgun (WGS) entry which is preliminary data.</text>
</comment>
<dbReference type="AlphaFoldDB" id="A0AAV5R4Y7"/>
<dbReference type="Gene3D" id="2.30.29.30">
    <property type="entry name" value="Pleckstrin-homology domain (PH domain)/Phosphotyrosine-binding domain (PTB)"/>
    <property type="match status" value="1"/>
</dbReference>
<evidence type="ECO:0000313" key="5">
    <source>
        <dbReference type="Proteomes" id="UP001378960"/>
    </source>
</evidence>
<feature type="domain" description="PH" evidence="3">
    <location>
        <begin position="540"/>
        <end position="633"/>
    </location>
</feature>
<dbReference type="GO" id="GO:0000142">
    <property type="term" value="C:cellular bud neck contractile ring"/>
    <property type="evidence" value="ECO:0007669"/>
    <property type="project" value="TreeGrafter"/>
</dbReference>
<proteinExistence type="predicted"/>
<evidence type="ECO:0000256" key="1">
    <source>
        <dbReference type="ARBA" id="ARBA00022618"/>
    </source>
</evidence>
<dbReference type="PANTHER" id="PTHR36100:SF1">
    <property type="entry name" value="BUD SITE SELECTION PROTEIN 4"/>
    <property type="match status" value="1"/>
</dbReference>
<evidence type="ECO:0000313" key="4">
    <source>
        <dbReference type="EMBL" id="GMM46367.1"/>
    </source>
</evidence>
<dbReference type="InterPro" id="IPR011993">
    <property type="entry name" value="PH-like_dom_sf"/>
</dbReference>
<organism evidence="4 5">
    <name type="scientific">Pichia kluyveri</name>
    <name type="common">Yeast</name>
    <dbReference type="NCBI Taxonomy" id="36015"/>
    <lineage>
        <taxon>Eukaryota</taxon>
        <taxon>Fungi</taxon>
        <taxon>Dikarya</taxon>
        <taxon>Ascomycota</taxon>
        <taxon>Saccharomycotina</taxon>
        <taxon>Pichiomycetes</taxon>
        <taxon>Pichiales</taxon>
        <taxon>Pichiaceae</taxon>
        <taxon>Pichia</taxon>
    </lineage>
</organism>
<keyword evidence="5" id="KW-1185">Reference proteome</keyword>
<dbReference type="GO" id="GO:0005525">
    <property type="term" value="F:GTP binding"/>
    <property type="evidence" value="ECO:0007669"/>
    <property type="project" value="TreeGrafter"/>
</dbReference>
<keyword evidence="2" id="KW-0131">Cell cycle</keyword>
<gene>
    <name evidence="4" type="ORF">DAPK24_029420</name>
</gene>
<dbReference type="SUPFAM" id="SSF50729">
    <property type="entry name" value="PH domain-like"/>
    <property type="match status" value="1"/>
</dbReference>
<keyword evidence="1" id="KW-0132">Cell division</keyword>
<dbReference type="Pfam" id="PF00169">
    <property type="entry name" value="PH"/>
    <property type="match status" value="1"/>
</dbReference>
<name>A0AAV5R4Y7_PICKL</name>
<sequence length="655" mass="76275">MLQLSLLHDLNDSFISEDDSTVDNVDDSILVLKKVWKNNSMKHSNTFENINFIKNVTTMDVDNIKQYLDDDDELKLINPLKKDLNYTDTSFNEQYGEMISNDSSIVDLGIVDHNNLNINNNTNTNTPLYRYKNPIKDINVSPAREKMLLKFEEQKERMQLNKKLKELQFNSLMNIHNAAPIKDYPLIDHNDNNNNNIQIQSDDIIDNVSIHTPTPDSTLFETYQPSPTKIPVDYSNHVFDKPVEFKNKFNDNLFSDDLYKNESVKKTIPDNPFIEQLSDSAPLITEVTESVSLPLQQQQPQIVSRLFIRLLNINSISLPLESRNAKIQLTFDNGIHCIKTDFFDVNNPIIPIDKEFECIVSLNLQLIITFKIKFDKLPMEKVITTKKVLIKQQQEKPKSNSKSFFKKFNNKEKKNKIKNEKPLEQYKTVETVTEKQPIDPLHDYISPDGSFSKLKINFSEYKDRVLFYPTTFSLTCYNEWKNTKINRSKIENSNPIPICNLNLKMLYIESSITKNKQDTLPISINNAINQLIEFRKLTKTFQFESFMNQLGGDVNTITRRYYKLQNNELFAYIDNKLKAKINLRKVIKLVIEPYDGLSNGFKIIFHNGENIEFSCDNIELMNKWVDCFNGVINFNKISNKDWLLKLDDSMKDVVL</sequence>
<dbReference type="GO" id="GO:0007120">
    <property type="term" value="P:axial cellular bud site selection"/>
    <property type="evidence" value="ECO:0007669"/>
    <property type="project" value="TreeGrafter"/>
</dbReference>
<accession>A0AAV5R4Y7</accession>
<evidence type="ECO:0000259" key="3">
    <source>
        <dbReference type="PROSITE" id="PS50003"/>
    </source>
</evidence>
<dbReference type="EMBL" id="BTGB01000003">
    <property type="protein sequence ID" value="GMM46367.1"/>
    <property type="molecule type" value="Genomic_DNA"/>
</dbReference>
<dbReference type="GO" id="GO:0097271">
    <property type="term" value="P:protein localization to bud neck"/>
    <property type="evidence" value="ECO:0007669"/>
    <property type="project" value="TreeGrafter"/>
</dbReference>
<dbReference type="InterPro" id="IPR052007">
    <property type="entry name" value="Bud4"/>
</dbReference>
<dbReference type="PANTHER" id="PTHR36100">
    <property type="entry name" value="BUD SITE SELECTION PROTEIN 4"/>
    <property type="match status" value="1"/>
</dbReference>
<dbReference type="Proteomes" id="UP001378960">
    <property type="component" value="Unassembled WGS sequence"/>
</dbReference>
<evidence type="ECO:0000256" key="2">
    <source>
        <dbReference type="ARBA" id="ARBA00023306"/>
    </source>
</evidence>
<dbReference type="PROSITE" id="PS50003">
    <property type="entry name" value="PH_DOMAIN"/>
    <property type="match status" value="1"/>
</dbReference>
<reference evidence="4 5" key="1">
    <citation type="journal article" date="2023" name="Elife">
        <title>Identification of key yeast species and microbe-microbe interactions impacting larval growth of Drosophila in the wild.</title>
        <authorList>
            <person name="Mure A."/>
            <person name="Sugiura Y."/>
            <person name="Maeda R."/>
            <person name="Honda K."/>
            <person name="Sakurai N."/>
            <person name="Takahashi Y."/>
            <person name="Watada M."/>
            <person name="Katoh T."/>
            <person name="Gotoh A."/>
            <person name="Gotoh Y."/>
            <person name="Taniguchi I."/>
            <person name="Nakamura K."/>
            <person name="Hayashi T."/>
            <person name="Katayama T."/>
            <person name="Uemura T."/>
            <person name="Hattori Y."/>
        </authorList>
    </citation>
    <scope>NUCLEOTIDE SEQUENCE [LARGE SCALE GENOMIC DNA]</scope>
    <source>
        <strain evidence="4 5">PK-24</strain>
    </source>
</reference>
<dbReference type="InterPro" id="IPR001849">
    <property type="entry name" value="PH_domain"/>
</dbReference>
<dbReference type="SMART" id="SM00233">
    <property type="entry name" value="PH"/>
    <property type="match status" value="1"/>
</dbReference>
<protein>
    <submittedName>
        <fullName evidence="4">Bud4 protein</fullName>
    </submittedName>
</protein>